<comment type="caution">
    <text evidence="2">The sequence shown here is derived from an EMBL/GenBank/DDBJ whole genome shotgun (WGS) entry which is preliminary data.</text>
</comment>
<gene>
    <name evidence="2" type="ORF">PIB30_115474</name>
</gene>
<organism evidence="2 3">
    <name type="scientific">Stylosanthes scabra</name>
    <dbReference type="NCBI Taxonomy" id="79078"/>
    <lineage>
        <taxon>Eukaryota</taxon>
        <taxon>Viridiplantae</taxon>
        <taxon>Streptophyta</taxon>
        <taxon>Embryophyta</taxon>
        <taxon>Tracheophyta</taxon>
        <taxon>Spermatophyta</taxon>
        <taxon>Magnoliopsida</taxon>
        <taxon>eudicotyledons</taxon>
        <taxon>Gunneridae</taxon>
        <taxon>Pentapetalae</taxon>
        <taxon>rosids</taxon>
        <taxon>fabids</taxon>
        <taxon>Fabales</taxon>
        <taxon>Fabaceae</taxon>
        <taxon>Papilionoideae</taxon>
        <taxon>50 kb inversion clade</taxon>
        <taxon>dalbergioids sensu lato</taxon>
        <taxon>Dalbergieae</taxon>
        <taxon>Pterocarpus clade</taxon>
        <taxon>Stylosanthes</taxon>
    </lineage>
</organism>
<name>A0ABU6T1M9_9FABA</name>
<keyword evidence="3" id="KW-1185">Reference proteome</keyword>
<feature type="compositionally biased region" description="Polar residues" evidence="1">
    <location>
        <begin position="35"/>
        <end position="61"/>
    </location>
</feature>
<dbReference type="Proteomes" id="UP001341840">
    <property type="component" value="Unassembled WGS sequence"/>
</dbReference>
<feature type="non-terminal residue" evidence="2">
    <location>
        <position position="1"/>
    </location>
</feature>
<dbReference type="EMBL" id="JASCZI010073080">
    <property type="protein sequence ID" value="MED6142614.1"/>
    <property type="molecule type" value="Genomic_DNA"/>
</dbReference>
<sequence>NSPVDPRNEKNNLIQPLPPKQFQEGKVSDDCHAESSVQAQGANAVFSPSSLAQTDPSSCNLNHVEPTEKGGVISSSTFHKGGGLTAGL</sequence>
<proteinExistence type="predicted"/>
<evidence type="ECO:0000313" key="2">
    <source>
        <dbReference type="EMBL" id="MED6142614.1"/>
    </source>
</evidence>
<feature type="region of interest" description="Disordered" evidence="1">
    <location>
        <begin position="1"/>
        <end position="88"/>
    </location>
</feature>
<evidence type="ECO:0000313" key="3">
    <source>
        <dbReference type="Proteomes" id="UP001341840"/>
    </source>
</evidence>
<reference evidence="2 3" key="1">
    <citation type="journal article" date="2023" name="Plants (Basel)">
        <title>Bridging the Gap: Combining Genomics and Transcriptomics Approaches to Understand Stylosanthes scabra, an Orphan Legume from the Brazilian Caatinga.</title>
        <authorList>
            <person name="Ferreira-Neto J.R.C."/>
            <person name="da Silva M.D."/>
            <person name="Binneck E."/>
            <person name="de Melo N.F."/>
            <person name="da Silva R.H."/>
            <person name="de Melo A.L.T.M."/>
            <person name="Pandolfi V."/>
            <person name="Bustamante F.O."/>
            <person name="Brasileiro-Vidal A.C."/>
            <person name="Benko-Iseppon A.M."/>
        </authorList>
    </citation>
    <scope>NUCLEOTIDE SEQUENCE [LARGE SCALE GENOMIC DNA]</scope>
    <source>
        <tissue evidence="2">Leaves</tissue>
    </source>
</reference>
<accession>A0ABU6T1M9</accession>
<feature type="compositionally biased region" description="Basic and acidic residues" evidence="1">
    <location>
        <begin position="1"/>
        <end position="10"/>
    </location>
</feature>
<protein>
    <submittedName>
        <fullName evidence="2">Uncharacterized protein</fullName>
    </submittedName>
</protein>
<evidence type="ECO:0000256" key="1">
    <source>
        <dbReference type="SAM" id="MobiDB-lite"/>
    </source>
</evidence>